<proteinExistence type="predicted"/>
<sequence length="448" mass="50571">MASFPILTVLEQAQVSPPKATVGDRLLPLTYFDFMWLRQPPIHNLFFYELSITQSQFIETIIPKLKHSLSITLQHFFPFSGNLIVFPTKKPEIHYYEGDSVAVTFAECNLDFNELIGNHPRDCEMFYHLTPQLGEAEKTSDFTKSPVFSVQVTLFPNSGISIGMTNHHCLGDASTRFSFLKAWTTIARFGSDESFLANGTLPFYDRVKNPKLDESYLKFAKIESFKDEYQPPKLCGPTDKVRATFILHRTVLNRFKNLVSTQLSTLAHVSSFTVACAYFWSCIAKIRDDGLQMFAFPIDCRARMNTKIPATYFGNCIGWCMAMEQAKQLTGKEGFMTAAKLIGENLHKRLTDKDGVVKVIESFGDLFPNGVPTTSIGVAGTPKLKFYDMDFGWGNPTKIETISIDYKEAISMNSCKENNEGLEIGVCLPSTEMESFVRIFEDGLEKYV</sequence>
<evidence type="ECO:0000256" key="1">
    <source>
        <dbReference type="ARBA" id="ARBA00022679"/>
    </source>
</evidence>
<dbReference type="Proteomes" id="UP000215914">
    <property type="component" value="Unassembled WGS sequence"/>
</dbReference>
<reference evidence="3" key="2">
    <citation type="submission" date="2020-06" db="EMBL/GenBank/DDBJ databases">
        <title>Helianthus annuus Genome sequencing and assembly Release 2.</title>
        <authorList>
            <person name="Gouzy J."/>
            <person name="Langlade N."/>
            <person name="Munos S."/>
        </authorList>
    </citation>
    <scope>NUCLEOTIDE SEQUENCE</scope>
    <source>
        <tissue evidence="3">Leaves</tissue>
    </source>
</reference>
<dbReference type="Gene3D" id="3.30.559.10">
    <property type="entry name" value="Chloramphenicol acetyltransferase-like domain"/>
    <property type="match status" value="2"/>
</dbReference>
<keyword evidence="4" id="KW-1185">Reference proteome</keyword>
<dbReference type="EC" id="2.3.1.171" evidence="3"/>
<gene>
    <name evidence="3" type="ORF">HanXRQr2_Chr12g0551141</name>
</gene>
<protein>
    <submittedName>
        <fullName evidence="3">Anthocyanin 6''-O-malonyltransferase</fullName>
        <ecNumber evidence="3">2.3.1.171</ecNumber>
    </submittedName>
</protein>
<dbReference type="SUPFAM" id="SSF52777">
    <property type="entry name" value="CoA-dependent acyltransferases"/>
    <property type="match status" value="1"/>
</dbReference>
<evidence type="ECO:0000313" key="3">
    <source>
        <dbReference type="EMBL" id="KAF5778748.1"/>
    </source>
</evidence>
<dbReference type="Pfam" id="PF02458">
    <property type="entry name" value="Transferase"/>
    <property type="match status" value="1"/>
</dbReference>
<dbReference type="PANTHER" id="PTHR31625">
    <property type="match status" value="1"/>
</dbReference>
<keyword evidence="1 3" id="KW-0808">Transferase</keyword>
<evidence type="ECO:0000313" key="4">
    <source>
        <dbReference type="Proteomes" id="UP000215914"/>
    </source>
</evidence>
<dbReference type="OrthoDB" id="1862401at2759"/>
<comment type="caution">
    <text evidence="3">The sequence shown here is derived from an EMBL/GenBank/DDBJ whole genome shotgun (WGS) entry which is preliminary data.</text>
</comment>
<organism evidence="3 4">
    <name type="scientific">Helianthus annuus</name>
    <name type="common">Common sunflower</name>
    <dbReference type="NCBI Taxonomy" id="4232"/>
    <lineage>
        <taxon>Eukaryota</taxon>
        <taxon>Viridiplantae</taxon>
        <taxon>Streptophyta</taxon>
        <taxon>Embryophyta</taxon>
        <taxon>Tracheophyta</taxon>
        <taxon>Spermatophyta</taxon>
        <taxon>Magnoliopsida</taxon>
        <taxon>eudicotyledons</taxon>
        <taxon>Gunneridae</taxon>
        <taxon>Pentapetalae</taxon>
        <taxon>asterids</taxon>
        <taxon>campanulids</taxon>
        <taxon>Asterales</taxon>
        <taxon>Asteraceae</taxon>
        <taxon>Asteroideae</taxon>
        <taxon>Heliantheae alliance</taxon>
        <taxon>Heliantheae</taxon>
        <taxon>Helianthus</taxon>
    </lineage>
</organism>
<name>A0A9K3MXC2_HELAN</name>
<accession>A0A9K3MXC2</accession>
<evidence type="ECO:0000256" key="2">
    <source>
        <dbReference type="ARBA" id="ARBA00023315"/>
    </source>
</evidence>
<dbReference type="AlphaFoldDB" id="A0A9K3MXC2"/>
<dbReference type="InterPro" id="IPR051504">
    <property type="entry name" value="Plant_metabolite_acyltrans"/>
</dbReference>
<dbReference type="EMBL" id="MNCJ02000327">
    <property type="protein sequence ID" value="KAF5778748.1"/>
    <property type="molecule type" value="Genomic_DNA"/>
</dbReference>
<keyword evidence="2 3" id="KW-0012">Acyltransferase</keyword>
<dbReference type="Gramene" id="mRNA:HanXRQr2_Chr12g0551141">
    <property type="protein sequence ID" value="CDS:HanXRQr2_Chr12g0551141.1"/>
    <property type="gene ID" value="HanXRQr2_Chr12g0551141"/>
</dbReference>
<dbReference type="InterPro" id="IPR023213">
    <property type="entry name" value="CAT-like_dom_sf"/>
</dbReference>
<reference evidence="3" key="1">
    <citation type="journal article" date="2017" name="Nature">
        <title>The sunflower genome provides insights into oil metabolism, flowering and Asterid evolution.</title>
        <authorList>
            <person name="Badouin H."/>
            <person name="Gouzy J."/>
            <person name="Grassa C.J."/>
            <person name="Murat F."/>
            <person name="Staton S.E."/>
            <person name="Cottret L."/>
            <person name="Lelandais-Briere C."/>
            <person name="Owens G.L."/>
            <person name="Carrere S."/>
            <person name="Mayjonade B."/>
            <person name="Legrand L."/>
            <person name="Gill N."/>
            <person name="Kane N.C."/>
            <person name="Bowers J.E."/>
            <person name="Hubner S."/>
            <person name="Bellec A."/>
            <person name="Berard A."/>
            <person name="Berges H."/>
            <person name="Blanchet N."/>
            <person name="Boniface M.C."/>
            <person name="Brunel D."/>
            <person name="Catrice O."/>
            <person name="Chaidir N."/>
            <person name="Claudel C."/>
            <person name="Donnadieu C."/>
            <person name="Faraut T."/>
            <person name="Fievet G."/>
            <person name="Helmstetter N."/>
            <person name="King M."/>
            <person name="Knapp S.J."/>
            <person name="Lai Z."/>
            <person name="Le Paslier M.C."/>
            <person name="Lippi Y."/>
            <person name="Lorenzon L."/>
            <person name="Mandel J.R."/>
            <person name="Marage G."/>
            <person name="Marchand G."/>
            <person name="Marquand E."/>
            <person name="Bret-Mestries E."/>
            <person name="Morien E."/>
            <person name="Nambeesan S."/>
            <person name="Nguyen T."/>
            <person name="Pegot-Espagnet P."/>
            <person name="Pouilly N."/>
            <person name="Raftis F."/>
            <person name="Sallet E."/>
            <person name="Schiex T."/>
            <person name="Thomas J."/>
            <person name="Vandecasteele C."/>
            <person name="Vares D."/>
            <person name="Vear F."/>
            <person name="Vautrin S."/>
            <person name="Crespi M."/>
            <person name="Mangin B."/>
            <person name="Burke J.M."/>
            <person name="Salse J."/>
            <person name="Munos S."/>
            <person name="Vincourt P."/>
            <person name="Rieseberg L.H."/>
            <person name="Langlade N.B."/>
        </authorList>
    </citation>
    <scope>NUCLEOTIDE SEQUENCE</scope>
    <source>
        <tissue evidence="3">Leaves</tissue>
    </source>
</reference>
<dbReference type="GO" id="GO:0033809">
    <property type="term" value="F:anthocyanin 6''-O-malonyltransferase activity"/>
    <property type="evidence" value="ECO:0007669"/>
    <property type="project" value="UniProtKB-EC"/>
</dbReference>